<feature type="domain" description="PAS" evidence="9">
    <location>
        <begin position="29"/>
        <end position="71"/>
    </location>
</feature>
<dbReference type="Gene3D" id="3.30.565.10">
    <property type="entry name" value="Histidine kinase-like ATPase, C-terminal domain"/>
    <property type="match status" value="1"/>
</dbReference>
<keyword evidence="4" id="KW-0808">Transferase</keyword>
<sequence length="372" mass="41861">MFGILVAPVNRLVHERQKAKAVHDNNKELIQQFRTMVEALPYATVLVNKSLMIKYVNERAEQMFGLSQSDVNKNLQQVFADSKIMRLFDERLFTPDKAAKEGLKMAQPTAPEHLIKVRLIAVNRYRTLLLAHDISAMEALQKSRKNFMANASHELRTPLTVITGYLEFLQNHSKDVPSVKQAVDQAYGQSQRMSQIIADMLTLSRIEHDSVLAGEDEQIDMPGLLNRLFRDVRHGVDARQHHFSAQIDSTLWLKGNASEITGVCLNLLHNAVLHTPPGTHIELHWFDRSGRACLQVKDNGPGIAAKHLPHVTERFYRVADSARQQQGSTGLGLAIVKHIGLKHSAELHIDSAPDKGSCFTMLFPLNRSLVNR</sequence>
<dbReference type="InterPro" id="IPR036890">
    <property type="entry name" value="HATPase_C_sf"/>
</dbReference>
<dbReference type="GO" id="GO:0016036">
    <property type="term" value="P:cellular response to phosphate starvation"/>
    <property type="evidence" value="ECO:0007669"/>
    <property type="project" value="TreeGrafter"/>
</dbReference>
<comment type="caution">
    <text evidence="10">The sequence shown here is derived from an EMBL/GenBank/DDBJ whole genome shotgun (WGS) entry which is preliminary data.</text>
</comment>
<dbReference type="InterPro" id="IPR000014">
    <property type="entry name" value="PAS"/>
</dbReference>
<dbReference type="SMART" id="SM00091">
    <property type="entry name" value="PAS"/>
    <property type="match status" value="1"/>
</dbReference>
<dbReference type="PANTHER" id="PTHR45453:SF1">
    <property type="entry name" value="PHOSPHATE REGULON SENSOR PROTEIN PHOR"/>
    <property type="match status" value="1"/>
</dbReference>
<evidence type="ECO:0000313" key="10">
    <source>
        <dbReference type="EMBL" id="GGG01277.1"/>
    </source>
</evidence>
<dbReference type="SMART" id="SM00387">
    <property type="entry name" value="HATPase_c"/>
    <property type="match status" value="1"/>
</dbReference>
<dbReference type="Pfam" id="PF02518">
    <property type="entry name" value="HATPase_c"/>
    <property type="match status" value="1"/>
</dbReference>
<dbReference type="CDD" id="cd00082">
    <property type="entry name" value="HisKA"/>
    <property type="match status" value="1"/>
</dbReference>
<dbReference type="Gene3D" id="1.10.287.130">
    <property type="match status" value="1"/>
</dbReference>
<dbReference type="AlphaFoldDB" id="A0A917FR72"/>
<dbReference type="Pfam" id="PF13188">
    <property type="entry name" value="PAS_8"/>
    <property type="match status" value="1"/>
</dbReference>
<organism evidence="10 11">
    <name type="scientific">Marinicella pacifica</name>
    <dbReference type="NCBI Taxonomy" id="1171543"/>
    <lineage>
        <taxon>Bacteria</taxon>
        <taxon>Pseudomonadati</taxon>
        <taxon>Pseudomonadota</taxon>
        <taxon>Gammaproteobacteria</taxon>
        <taxon>Lysobacterales</taxon>
        <taxon>Marinicellaceae</taxon>
        <taxon>Marinicella</taxon>
    </lineage>
</organism>
<proteinExistence type="predicted"/>
<keyword evidence="3" id="KW-0597">Phosphoprotein</keyword>
<comment type="catalytic activity">
    <reaction evidence="1">
        <text>ATP + protein L-histidine = ADP + protein N-phospho-L-histidine.</text>
        <dbReference type="EC" id="2.7.13.3"/>
    </reaction>
</comment>
<evidence type="ECO:0000313" key="11">
    <source>
        <dbReference type="Proteomes" id="UP000605253"/>
    </source>
</evidence>
<keyword evidence="7" id="KW-0472">Membrane</keyword>
<reference evidence="10" key="1">
    <citation type="journal article" date="2014" name="Int. J. Syst. Evol. Microbiol.">
        <title>Complete genome sequence of Corynebacterium casei LMG S-19264T (=DSM 44701T), isolated from a smear-ripened cheese.</title>
        <authorList>
            <consortium name="US DOE Joint Genome Institute (JGI-PGF)"/>
            <person name="Walter F."/>
            <person name="Albersmeier A."/>
            <person name="Kalinowski J."/>
            <person name="Ruckert C."/>
        </authorList>
    </citation>
    <scope>NUCLEOTIDE SEQUENCE</scope>
    <source>
        <strain evidence="10">CGMCC 1.12181</strain>
    </source>
</reference>
<dbReference type="Gene3D" id="3.30.450.20">
    <property type="entry name" value="PAS domain"/>
    <property type="match status" value="1"/>
</dbReference>
<dbReference type="SMART" id="SM00388">
    <property type="entry name" value="HisKA"/>
    <property type="match status" value="1"/>
</dbReference>
<dbReference type="PROSITE" id="PS50109">
    <property type="entry name" value="HIS_KIN"/>
    <property type="match status" value="1"/>
</dbReference>
<dbReference type="PROSITE" id="PS50112">
    <property type="entry name" value="PAS"/>
    <property type="match status" value="1"/>
</dbReference>
<keyword evidence="5 10" id="KW-0418">Kinase</keyword>
<accession>A0A917FR72</accession>
<dbReference type="SUPFAM" id="SSF55785">
    <property type="entry name" value="PYP-like sensor domain (PAS domain)"/>
    <property type="match status" value="1"/>
</dbReference>
<dbReference type="InterPro" id="IPR004358">
    <property type="entry name" value="Sig_transdc_His_kin-like_C"/>
</dbReference>
<dbReference type="FunFam" id="1.10.287.130:FF:000001">
    <property type="entry name" value="Two-component sensor histidine kinase"/>
    <property type="match status" value="1"/>
</dbReference>
<keyword evidence="11" id="KW-1185">Reference proteome</keyword>
<gene>
    <name evidence="10" type="primary">phoR</name>
    <name evidence="10" type="ORF">GCM10011365_23130</name>
</gene>
<dbReference type="SUPFAM" id="SSF55874">
    <property type="entry name" value="ATPase domain of HSP90 chaperone/DNA topoisomerase II/histidine kinase"/>
    <property type="match status" value="1"/>
</dbReference>
<evidence type="ECO:0000256" key="6">
    <source>
        <dbReference type="ARBA" id="ARBA00023012"/>
    </source>
</evidence>
<dbReference type="EMBL" id="BMEO01000013">
    <property type="protein sequence ID" value="GGG01277.1"/>
    <property type="molecule type" value="Genomic_DNA"/>
</dbReference>
<evidence type="ECO:0000259" key="8">
    <source>
        <dbReference type="PROSITE" id="PS50109"/>
    </source>
</evidence>
<name>A0A917FR72_9GAMM</name>
<dbReference type="Pfam" id="PF00512">
    <property type="entry name" value="HisKA"/>
    <property type="match status" value="1"/>
</dbReference>
<evidence type="ECO:0000256" key="4">
    <source>
        <dbReference type="ARBA" id="ARBA00022679"/>
    </source>
</evidence>
<evidence type="ECO:0000256" key="5">
    <source>
        <dbReference type="ARBA" id="ARBA00022777"/>
    </source>
</evidence>
<evidence type="ECO:0000256" key="1">
    <source>
        <dbReference type="ARBA" id="ARBA00000085"/>
    </source>
</evidence>
<dbReference type="InterPro" id="IPR036097">
    <property type="entry name" value="HisK_dim/P_sf"/>
</dbReference>
<dbReference type="PRINTS" id="PR00344">
    <property type="entry name" value="BCTRLSENSOR"/>
</dbReference>
<dbReference type="GO" id="GO:0005886">
    <property type="term" value="C:plasma membrane"/>
    <property type="evidence" value="ECO:0007669"/>
    <property type="project" value="TreeGrafter"/>
</dbReference>
<dbReference type="InterPro" id="IPR005467">
    <property type="entry name" value="His_kinase_dom"/>
</dbReference>
<dbReference type="InterPro" id="IPR003661">
    <property type="entry name" value="HisK_dim/P_dom"/>
</dbReference>
<protein>
    <recommendedName>
        <fullName evidence="2">histidine kinase</fullName>
        <ecNumber evidence="2">2.7.13.3</ecNumber>
    </recommendedName>
</protein>
<dbReference type="EC" id="2.7.13.3" evidence="2"/>
<reference evidence="10" key="2">
    <citation type="submission" date="2020-09" db="EMBL/GenBank/DDBJ databases">
        <authorList>
            <person name="Sun Q."/>
            <person name="Zhou Y."/>
        </authorList>
    </citation>
    <scope>NUCLEOTIDE SEQUENCE</scope>
    <source>
        <strain evidence="10">CGMCC 1.12181</strain>
    </source>
</reference>
<dbReference type="InterPro" id="IPR050351">
    <property type="entry name" value="BphY/WalK/GraS-like"/>
</dbReference>
<dbReference type="NCBIfam" id="TIGR00229">
    <property type="entry name" value="sensory_box"/>
    <property type="match status" value="1"/>
</dbReference>
<dbReference type="CDD" id="cd00130">
    <property type="entry name" value="PAS"/>
    <property type="match status" value="1"/>
</dbReference>
<dbReference type="Proteomes" id="UP000605253">
    <property type="component" value="Unassembled WGS sequence"/>
</dbReference>
<dbReference type="SUPFAM" id="SSF47384">
    <property type="entry name" value="Homodimeric domain of signal transducing histidine kinase"/>
    <property type="match status" value="1"/>
</dbReference>
<dbReference type="GO" id="GO:0004721">
    <property type="term" value="F:phosphoprotein phosphatase activity"/>
    <property type="evidence" value="ECO:0007669"/>
    <property type="project" value="TreeGrafter"/>
</dbReference>
<keyword evidence="6" id="KW-0902">Two-component regulatory system</keyword>
<evidence type="ECO:0000256" key="3">
    <source>
        <dbReference type="ARBA" id="ARBA00022553"/>
    </source>
</evidence>
<evidence type="ECO:0000259" key="9">
    <source>
        <dbReference type="PROSITE" id="PS50112"/>
    </source>
</evidence>
<dbReference type="InterPro" id="IPR003594">
    <property type="entry name" value="HATPase_dom"/>
</dbReference>
<dbReference type="PANTHER" id="PTHR45453">
    <property type="entry name" value="PHOSPHATE REGULON SENSOR PROTEIN PHOR"/>
    <property type="match status" value="1"/>
</dbReference>
<dbReference type="InterPro" id="IPR035965">
    <property type="entry name" value="PAS-like_dom_sf"/>
</dbReference>
<dbReference type="GO" id="GO:0000155">
    <property type="term" value="F:phosphorelay sensor kinase activity"/>
    <property type="evidence" value="ECO:0007669"/>
    <property type="project" value="InterPro"/>
</dbReference>
<feature type="domain" description="Histidine kinase" evidence="8">
    <location>
        <begin position="150"/>
        <end position="367"/>
    </location>
</feature>
<evidence type="ECO:0000256" key="7">
    <source>
        <dbReference type="ARBA" id="ARBA00023136"/>
    </source>
</evidence>
<evidence type="ECO:0000256" key="2">
    <source>
        <dbReference type="ARBA" id="ARBA00012438"/>
    </source>
</evidence>